<dbReference type="Pfam" id="PF05159">
    <property type="entry name" value="Capsule_synth"/>
    <property type="match status" value="1"/>
</dbReference>
<dbReference type="Proteomes" id="UP001553161">
    <property type="component" value="Unassembled WGS sequence"/>
</dbReference>
<evidence type="ECO:0000313" key="1">
    <source>
        <dbReference type="EMBL" id="MEV8465915.1"/>
    </source>
</evidence>
<keyword evidence="2" id="KW-1185">Reference proteome</keyword>
<evidence type="ECO:0000313" key="2">
    <source>
        <dbReference type="Proteomes" id="UP001553161"/>
    </source>
</evidence>
<dbReference type="InterPro" id="IPR007833">
    <property type="entry name" value="Capsule_polysaccharide_synth"/>
</dbReference>
<organism evidence="1 2">
    <name type="scientific">Meridianimarinicoccus marinus</name>
    <dbReference type="NCBI Taxonomy" id="3231483"/>
    <lineage>
        <taxon>Bacteria</taxon>
        <taxon>Pseudomonadati</taxon>
        <taxon>Pseudomonadota</taxon>
        <taxon>Alphaproteobacteria</taxon>
        <taxon>Rhodobacterales</taxon>
        <taxon>Paracoccaceae</taxon>
        <taxon>Meridianimarinicoccus</taxon>
    </lineage>
</organism>
<reference evidence="1 2" key="1">
    <citation type="submission" date="2024-07" db="EMBL/GenBank/DDBJ databases">
        <authorList>
            <person name="Kang M."/>
        </authorList>
    </citation>
    <scope>NUCLEOTIDE SEQUENCE [LARGE SCALE GENOMIC DNA]</scope>
    <source>
        <strain evidence="1 2">DFM31</strain>
    </source>
</reference>
<sequence length="376" mass="41867">MTYVYLKDGDPEIDSMLASVCETGGGTRQFTDLSLRLRGYPETRQRAEEAVATAKRPPRSPRHRNAKIWIYSVQYNRFRHHFETHEDSVAVAWNGITGTRRAFMAAARDAGRPTIYLERAPLPGRVTVDPVGINQLNGLPRDAGFYRDWAGADPDRTGPGWLALREKLQARASARADVGQGNGDTGLAGQKFIFCPLQVPDDTQIRQFSGWVRDIEHFIELLTEAAADLPEGWHLRFKEHPSSKIPLGAALERAKAAQPDRVVIDNQTDTFFQVDRSQAVITLNSSVGLQAFYFEKPVIVLGEAFFRIPGLVTPVDDARALHRVFAEADAASYDKALRNAFMNYLGQVYYPELETGPDGHPKVKPDLVLPKLPATV</sequence>
<gene>
    <name evidence="1" type="ORF">AB0T83_03855</name>
</gene>
<comment type="caution">
    <text evidence="1">The sequence shown here is derived from an EMBL/GenBank/DDBJ whole genome shotgun (WGS) entry which is preliminary data.</text>
</comment>
<protein>
    <submittedName>
        <fullName evidence="1">Capsular biosynthesis protein</fullName>
    </submittedName>
</protein>
<dbReference type="RefSeq" id="WP_366191726.1">
    <property type="nucleotide sequence ID" value="NZ_JBFBVU010000003.1"/>
</dbReference>
<name>A0ABV3L487_9RHOB</name>
<dbReference type="EMBL" id="JBFBVU010000003">
    <property type="protein sequence ID" value="MEV8465915.1"/>
    <property type="molecule type" value="Genomic_DNA"/>
</dbReference>
<proteinExistence type="predicted"/>
<accession>A0ABV3L487</accession>
<dbReference type="InterPro" id="IPR043148">
    <property type="entry name" value="TagF_C"/>
</dbReference>
<dbReference type="Gene3D" id="3.40.50.12580">
    <property type="match status" value="1"/>
</dbReference>